<evidence type="ECO:0000313" key="2">
    <source>
        <dbReference type="EMBL" id="KAK7842136.1"/>
    </source>
</evidence>
<proteinExistence type="predicted"/>
<dbReference type="PANTHER" id="PTHR33148:SF46">
    <property type="entry name" value="EMB|CAB85509.1"/>
    <property type="match status" value="1"/>
</dbReference>
<accession>A0AAW0KVT0</accession>
<dbReference type="Gramene" id="rna-CFP56_50115">
    <property type="protein sequence ID" value="cds-POE60692.1"/>
    <property type="gene ID" value="gene-CFP56_50115"/>
</dbReference>
<feature type="compositionally biased region" description="Basic and acidic residues" evidence="1">
    <location>
        <begin position="145"/>
        <end position="154"/>
    </location>
</feature>
<comment type="caution">
    <text evidence="2">The sequence shown here is derived from an EMBL/GenBank/DDBJ whole genome shotgun (WGS) entry which is preliminary data.</text>
</comment>
<protein>
    <submittedName>
        <fullName evidence="2">Uncharacterized protein</fullName>
    </submittedName>
</protein>
<dbReference type="Pfam" id="PF14009">
    <property type="entry name" value="PADRE"/>
    <property type="match status" value="1"/>
</dbReference>
<feature type="region of interest" description="Disordered" evidence="1">
    <location>
        <begin position="139"/>
        <end position="161"/>
    </location>
</feature>
<keyword evidence="3" id="KW-1185">Reference proteome</keyword>
<organism evidence="2 3">
    <name type="scientific">Quercus suber</name>
    <name type="common">Cork oak</name>
    <dbReference type="NCBI Taxonomy" id="58331"/>
    <lineage>
        <taxon>Eukaryota</taxon>
        <taxon>Viridiplantae</taxon>
        <taxon>Streptophyta</taxon>
        <taxon>Embryophyta</taxon>
        <taxon>Tracheophyta</taxon>
        <taxon>Spermatophyta</taxon>
        <taxon>Magnoliopsida</taxon>
        <taxon>eudicotyledons</taxon>
        <taxon>Gunneridae</taxon>
        <taxon>Pentapetalae</taxon>
        <taxon>rosids</taxon>
        <taxon>fabids</taxon>
        <taxon>Fagales</taxon>
        <taxon>Fagaceae</taxon>
        <taxon>Quercus</taxon>
    </lineage>
</organism>
<dbReference type="PANTHER" id="PTHR33148">
    <property type="entry name" value="PLASTID MOVEMENT IMPAIRED PROTEIN-RELATED"/>
    <property type="match status" value="1"/>
</dbReference>
<dbReference type="InterPro" id="IPR025322">
    <property type="entry name" value="PADRE_dom"/>
</dbReference>
<dbReference type="EMBL" id="PKMF04000226">
    <property type="protein sequence ID" value="KAK7842136.1"/>
    <property type="molecule type" value="Genomic_DNA"/>
</dbReference>
<name>A0AAW0KVT0_QUESU</name>
<evidence type="ECO:0000256" key="1">
    <source>
        <dbReference type="SAM" id="MobiDB-lite"/>
    </source>
</evidence>
<reference evidence="2 3" key="1">
    <citation type="journal article" date="2018" name="Sci. Data">
        <title>The draft genome sequence of cork oak.</title>
        <authorList>
            <person name="Ramos A.M."/>
            <person name="Usie A."/>
            <person name="Barbosa P."/>
            <person name="Barros P.M."/>
            <person name="Capote T."/>
            <person name="Chaves I."/>
            <person name="Simoes F."/>
            <person name="Abreu I."/>
            <person name="Carrasquinho I."/>
            <person name="Faro C."/>
            <person name="Guimaraes J.B."/>
            <person name="Mendonca D."/>
            <person name="Nobrega F."/>
            <person name="Rodrigues L."/>
            <person name="Saibo N.J.M."/>
            <person name="Varela M.C."/>
            <person name="Egas C."/>
            <person name="Matos J."/>
            <person name="Miguel C.M."/>
            <person name="Oliveira M.M."/>
            <person name="Ricardo C.P."/>
            <person name="Goncalves S."/>
        </authorList>
    </citation>
    <scope>NUCLEOTIDE SEQUENCE [LARGE SCALE GENOMIC DNA]</scope>
    <source>
        <strain evidence="3">cv. HL8</strain>
    </source>
</reference>
<dbReference type="AlphaFoldDB" id="A0AAW0KVT0"/>
<sequence length="161" mass="18098">MGNSLGLQDKVIKIRKTDGKILTYKAPMKVHQILSEFPGHAISDTLPVLRRLKPDTKLHRNHVYYLLPLPLPLSSPKVGKKKTVRFANPEEEAVQESGVVRIKLVITKKELQEMIQKGVVAVDEMVSQLHIKKGIDSADEFTADDDNKGWKPDLESIPEVN</sequence>
<gene>
    <name evidence="2" type="ORF">CFP56_014291</name>
</gene>
<dbReference type="Proteomes" id="UP000237347">
    <property type="component" value="Unassembled WGS sequence"/>
</dbReference>
<evidence type="ECO:0000313" key="3">
    <source>
        <dbReference type="Proteomes" id="UP000237347"/>
    </source>
</evidence>